<dbReference type="SUPFAM" id="SSF57302">
    <property type="entry name" value="Snake toxin-like"/>
    <property type="match status" value="2"/>
</dbReference>
<reference evidence="5 6" key="1">
    <citation type="submission" date="2021-06" db="EMBL/GenBank/DDBJ databases">
        <title>Chromosome-level genome assembly of the red-tail catfish (Hemibagrus wyckioides).</title>
        <authorList>
            <person name="Shao F."/>
        </authorList>
    </citation>
    <scope>NUCLEOTIDE SEQUENCE [LARGE SCALE GENOMIC DNA]</scope>
    <source>
        <strain evidence="5">EC202008001</strain>
        <tissue evidence="5">Blood</tissue>
    </source>
</reference>
<evidence type="ECO:0000256" key="2">
    <source>
        <dbReference type="ARBA" id="ARBA00022525"/>
    </source>
</evidence>
<evidence type="ECO:0000256" key="1">
    <source>
        <dbReference type="ARBA" id="ARBA00004613"/>
    </source>
</evidence>
<dbReference type="InterPro" id="IPR016054">
    <property type="entry name" value="LY6_UPA_recep-like"/>
</dbReference>
<evidence type="ECO:0000256" key="3">
    <source>
        <dbReference type="SAM" id="SignalP"/>
    </source>
</evidence>
<dbReference type="Proteomes" id="UP000824219">
    <property type="component" value="Linkage Group LG15"/>
</dbReference>
<keyword evidence="2" id="KW-0964">Secreted</keyword>
<feature type="domain" description="UPAR/Ly6" evidence="4">
    <location>
        <begin position="130"/>
        <end position="208"/>
    </location>
</feature>
<keyword evidence="3" id="KW-0732">Signal</keyword>
<dbReference type="InterPro" id="IPR045860">
    <property type="entry name" value="Snake_toxin-like_sf"/>
</dbReference>
<evidence type="ECO:0000259" key="4">
    <source>
        <dbReference type="SMART" id="SM00134"/>
    </source>
</evidence>
<organism evidence="5 6">
    <name type="scientific">Hemibagrus wyckioides</name>
    <dbReference type="NCBI Taxonomy" id="337641"/>
    <lineage>
        <taxon>Eukaryota</taxon>
        <taxon>Metazoa</taxon>
        <taxon>Chordata</taxon>
        <taxon>Craniata</taxon>
        <taxon>Vertebrata</taxon>
        <taxon>Euteleostomi</taxon>
        <taxon>Actinopterygii</taxon>
        <taxon>Neopterygii</taxon>
        <taxon>Teleostei</taxon>
        <taxon>Ostariophysi</taxon>
        <taxon>Siluriformes</taxon>
        <taxon>Bagridae</taxon>
        <taxon>Hemibagrus</taxon>
    </lineage>
</organism>
<dbReference type="GO" id="GO:0098552">
    <property type="term" value="C:side of membrane"/>
    <property type="evidence" value="ECO:0007669"/>
    <property type="project" value="UniProtKB-KW"/>
</dbReference>
<keyword evidence="6" id="KW-1185">Reference proteome</keyword>
<dbReference type="Gene3D" id="2.10.60.10">
    <property type="entry name" value="CD59"/>
    <property type="match status" value="2"/>
</dbReference>
<comment type="caution">
    <text evidence="5">The sequence shown here is derived from an EMBL/GenBank/DDBJ whole genome shotgun (WGS) entry which is preliminary data.</text>
</comment>
<feature type="chain" id="PRO_5039323706" description="UPAR/Ly6 domain-containing protein" evidence="3">
    <location>
        <begin position="16"/>
        <end position="223"/>
    </location>
</feature>
<dbReference type="OrthoDB" id="5945173at2759"/>
<protein>
    <recommendedName>
        <fullName evidence="4">UPAR/Ly6 domain-containing protein</fullName>
    </recommendedName>
</protein>
<dbReference type="InterPro" id="IPR050918">
    <property type="entry name" value="CNF-like_PLA2_Inhibitor"/>
</dbReference>
<evidence type="ECO:0000313" key="6">
    <source>
        <dbReference type="Proteomes" id="UP000824219"/>
    </source>
</evidence>
<dbReference type="GO" id="GO:0005576">
    <property type="term" value="C:extracellular region"/>
    <property type="evidence" value="ECO:0007669"/>
    <property type="project" value="UniProtKB-SubCell"/>
</dbReference>
<dbReference type="PANTHER" id="PTHR20914:SF9">
    <property type="entry name" value="COILED, ISOFORM A"/>
    <property type="match status" value="1"/>
</dbReference>
<gene>
    <name evidence="5" type="ORF">KOW79_013144</name>
</gene>
<feature type="domain" description="UPAR/Ly6" evidence="4">
    <location>
        <begin position="43"/>
        <end position="124"/>
    </location>
</feature>
<comment type="subcellular location">
    <subcellularLocation>
        <location evidence="1">Secreted</location>
    </subcellularLocation>
</comment>
<feature type="signal peptide" evidence="3">
    <location>
        <begin position="1"/>
        <end position="15"/>
    </location>
</feature>
<dbReference type="AlphaFoldDB" id="A0A9D3NJL1"/>
<proteinExistence type="predicted"/>
<sequence>MKFLLTLLLISVLFSQELITGQFTIQASYFHLLFMLQTDLLSLMCQECFSEQCGQKNCPDQCTSLTLYVVASGKNVTSVIKTCAIPEMCSPGSINLGEVVMTSNAMCCSSTLCNIETLPVLPLPQPNGKMCYSCKNNDCSQTVDCAGNEDRCITETATLLGMKVTMKGCVAKAFCSSNELLNPLGNDTINVQCCEGNLCNGVDSFTPSFFLMIISLLFSILFY</sequence>
<name>A0A9D3NJL1_9TELE</name>
<evidence type="ECO:0000313" key="5">
    <source>
        <dbReference type="EMBL" id="KAG7323442.1"/>
    </source>
</evidence>
<dbReference type="PANTHER" id="PTHR20914">
    <property type="entry name" value="LY6/PLAUR DOMAIN-CONTAINING PROTEIN 8"/>
    <property type="match status" value="1"/>
</dbReference>
<dbReference type="SMART" id="SM00134">
    <property type="entry name" value="LU"/>
    <property type="match status" value="2"/>
</dbReference>
<accession>A0A9D3NJL1</accession>
<dbReference type="Pfam" id="PF00021">
    <property type="entry name" value="UPAR_LY6"/>
    <property type="match status" value="2"/>
</dbReference>
<dbReference type="EMBL" id="JAHKSW010000015">
    <property type="protein sequence ID" value="KAG7323442.1"/>
    <property type="molecule type" value="Genomic_DNA"/>
</dbReference>